<name>F0SCH2_PSESL</name>
<dbReference type="PANTHER" id="PTHR46401:SF2">
    <property type="entry name" value="GLYCOSYLTRANSFERASE WBBK-RELATED"/>
    <property type="match status" value="1"/>
</dbReference>
<evidence type="ECO:0000313" key="5">
    <source>
        <dbReference type="Proteomes" id="UP000000310"/>
    </source>
</evidence>
<feature type="domain" description="Glycosyltransferase subfamily 4-like N-terminal" evidence="3">
    <location>
        <begin position="16"/>
        <end position="177"/>
    </location>
</feature>
<reference evidence="5" key="2">
    <citation type="submission" date="2011-02" db="EMBL/GenBank/DDBJ databases">
        <title>The complete genome of Pedobacter saltans DSM 12145.</title>
        <authorList>
            <consortium name="US DOE Joint Genome Institute (JGI-PGF)"/>
            <person name="Lucas S."/>
            <person name="Copeland A."/>
            <person name="Lapidus A."/>
            <person name="Bruce D."/>
            <person name="Goodwin L."/>
            <person name="Pitluck S."/>
            <person name="Kyrpides N."/>
            <person name="Mavromatis K."/>
            <person name="Pagani I."/>
            <person name="Ivanova N."/>
            <person name="Ovchinnikova G."/>
            <person name="Lu M."/>
            <person name="Detter J.C."/>
            <person name="Han C."/>
            <person name="Land M."/>
            <person name="Hauser L."/>
            <person name="Markowitz V."/>
            <person name="Cheng J.-F."/>
            <person name="Hugenholtz P."/>
            <person name="Woyke T."/>
            <person name="Wu D."/>
            <person name="Tindall B."/>
            <person name="Pomrenke H.G."/>
            <person name="Brambilla E."/>
            <person name="Klenk H.-P."/>
            <person name="Eisen J.A."/>
        </authorList>
    </citation>
    <scope>NUCLEOTIDE SEQUENCE [LARGE SCALE GENOMIC DNA]</scope>
    <source>
        <strain evidence="5">ATCC 51119 / DSM 12145 / JCM 21818 / LMG 10337 / NBRC 100064 / NCIMB 13643</strain>
    </source>
</reference>
<keyword evidence="5" id="KW-1185">Reference proteome</keyword>
<accession>F0SCH2</accession>
<dbReference type="Pfam" id="PF13439">
    <property type="entry name" value="Glyco_transf_4"/>
    <property type="match status" value="1"/>
</dbReference>
<dbReference type="GO" id="GO:0009103">
    <property type="term" value="P:lipopolysaccharide biosynthetic process"/>
    <property type="evidence" value="ECO:0007669"/>
    <property type="project" value="TreeGrafter"/>
</dbReference>
<dbReference type="STRING" id="762903.Pedsa_2257"/>
<keyword evidence="1 4" id="KW-0808">Transferase</keyword>
<dbReference type="Pfam" id="PF00534">
    <property type="entry name" value="Glycos_transf_1"/>
    <property type="match status" value="1"/>
</dbReference>
<dbReference type="InterPro" id="IPR001296">
    <property type="entry name" value="Glyco_trans_1"/>
</dbReference>
<dbReference type="EMBL" id="CP002545">
    <property type="protein sequence ID" value="ADY52806.1"/>
    <property type="molecule type" value="Genomic_DNA"/>
</dbReference>
<dbReference type="HOGENOM" id="CLU_009583_27_6_10"/>
<organism evidence="4 5">
    <name type="scientific">Pseudopedobacter saltans (strain ATCC 51119 / DSM 12145 / JCM 21818 / CCUG 39354 / LMG 10337 / NBRC 100064 / NCIMB 13643)</name>
    <name type="common">Pedobacter saltans</name>
    <dbReference type="NCBI Taxonomy" id="762903"/>
    <lineage>
        <taxon>Bacteria</taxon>
        <taxon>Pseudomonadati</taxon>
        <taxon>Bacteroidota</taxon>
        <taxon>Sphingobacteriia</taxon>
        <taxon>Sphingobacteriales</taxon>
        <taxon>Sphingobacteriaceae</taxon>
        <taxon>Pseudopedobacter</taxon>
    </lineage>
</organism>
<sequence>MNIGFEAKRVFRNFTGLGNYSRAVVKALSENYPDNRYFLYTPDNKGSLNTSLNLKAPNISIVTAPVKALKAIWRVLQINKNLKEDKIDLFHGLSNELPLNIRKSKVPAVVTIHDLIFIRYPQYFKLIDRNIYKYKFRKACINANRIIAISEQTKRDIIHFFKIDPHKIDIVYQGCDPVFSIPTVREDLQIIKHKYSLPDSFLLCVGTIEQRKNQLLILQALNQIPEDIKLVLVGKPTAYKTELTTYIQTYNLENRVHFLEKVPFQDLPLIYQLANIFVYPSRFEGFGIPLLEAISAGVPAIGATGSCLEEAGGPDSLYTYPDNHNELAKYINMVLQSDELRQKMIEKGLQYASKFSEENIARNLMNVYKKTLENA</sequence>
<dbReference type="KEGG" id="psn:Pedsa_2257"/>
<dbReference type="SUPFAM" id="SSF53756">
    <property type="entry name" value="UDP-Glycosyltransferase/glycogen phosphorylase"/>
    <property type="match status" value="1"/>
</dbReference>
<dbReference type="PANTHER" id="PTHR46401">
    <property type="entry name" value="GLYCOSYLTRANSFERASE WBBK-RELATED"/>
    <property type="match status" value="1"/>
</dbReference>
<feature type="domain" description="Glycosyl transferase family 1" evidence="2">
    <location>
        <begin position="198"/>
        <end position="348"/>
    </location>
</feature>
<dbReference type="AlphaFoldDB" id="F0SCH2"/>
<dbReference type="OrthoDB" id="9801609at2"/>
<evidence type="ECO:0000256" key="1">
    <source>
        <dbReference type="ARBA" id="ARBA00022679"/>
    </source>
</evidence>
<dbReference type="Gene3D" id="3.40.50.2000">
    <property type="entry name" value="Glycogen Phosphorylase B"/>
    <property type="match status" value="2"/>
</dbReference>
<evidence type="ECO:0000259" key="2">
    <source>
        <dbReference type="Pfam" id="PF00534"/>
    </source>
</evidence>
<dbReference type="RefSeq" id="WP_013633292.1">
    <property type="nucleotide sequence ID" value="NC_015177.1"/>
</dbReference>
<protein>
    <submittedName>
        <fullName evidence="4">Glycosyl transferase group 1</fullName>
    </submittedName>
</protein>
<dbReference type="eggNOG" id="COG0438">
    <property type="taxonomic scope" value="Bacteria"/>
</dbReference>
<gene>
    <name evidence="4" type="ordered locus">Pedsa_2257</name>
</gene>
<reference evidence="4 5" key="1">
    <citation type="journal article" date="2011" name="Stand. Genomic Sci.">
        <title>Complete genome sequence of the gliding, heparinolytic Pedobacter saltans type strain (113).</title>
        <authorList>
            <person name="Liolios K."/>
            <person name="Sikorski J."/>
            <person name="Lu M."/>
            <person name="Nolan M."/>
            <person name="Lapidus A."/>
            <person name="Lucas S."/>
            <person name="Hammon N."/>
            <person name="Deshpande S."/>
            <person name="Cheng J.F."/>
            <person name="Tapia R."/>
            <person name="Han C."/>
            <person name="Goodwin L."/>
            <person name="Pitluck S."/>
            <person name="Huntemann M."/>
            <person name="Ivanova N."/>
            <person name="Pagani I."/>
            <person name="Mavromatis K."/>
            <person name="Ovchinikova G."/>
            <person name="Pati A."/>
            <person name="Chen A."/>
            <person name="Palaniappan K."/>
            <person name="Land M."/>
            <person name="Hauser L."/>
            <person name="Brambilla E.M."/>
            <person name="Kotsyurbenko O."/>
            <person name="Rohde M."/>
            <person name="Tindall B.J."/>
            <person name="Abt B."/>
            <person name="Goker M."/>
            <person name="Detter J.C."/>
            <person name="Woyke T."/>
            <person name="Bristow J."/>
            <person name="Eisen J.A."/>
            <person name="Markowitz V."/>
            <person name="Hugenholtz P."/>
            <person name="Klenk H.P."/>
            <person name="Kyrpides N.C."/>
        </authorList>
    </citation>
    <scope>NUCLEOTIDE SEQUENCE [LARGE SCALE GENOMIC DNA]</scope>
    <source>
        <strain evidence="5">ATCC 51119 / DSM 12145 / JCM 21818 / LMG 10337 / NBRC 100064 / NCIMB 13643</strain>
    </source>
</reference>
<proteinExistence type="predicted"/>
<dbReference type="InterPro" id="IPR028098">
    <property type="entry name" value="Glyco_trans_4-like_N"/>
</dbReference>
<dbReference type="GO" id="GO:0016757">
    <property type="term" value="F:glycosyltransferase activity"/>
    <property type="evidence" value="ECO:0007669"/>
    <property type="project" value="InterPro"/>
</dbReference>
<dbReference type="Proteomes" id="UP000000310">
    <property type="component" value="Chromosome"/>
</dbReference>
<dbReference type="CDD" id="cd03809">
    <property type="entry name" value="GT4_MtfB-like"/>
    <property type="match status" value="1"/>
</dbReference>
<evidence type="ECO:0000259" key="3">
    <source>
        <dbReference type="Pfam" id="PF13439"/>
    </source>
</evidence>
<evidence type="ECO:0000313" key="4">
    <source>
        <dbReference type="EMBL" id="ADY52806.1"/>
    </source>
</evidence>